<evidence type="ECO:0000313" key="4">
    <source>
        <dbReference type="Proteomes" id="UP000799440"/>
    </source>
</evidence>
<dbReference type="InterPro" id="IPR018843">
    <property type="entry name" value="Utp8_b-prop"/>
</dbReference>
<keyword evidence="4" id="KW-1185">Reference proteome</keyword>
<dbReference type="Proteomes" id="UP000799440">
    <property type="component" value="Unassembled WGS sequence"/>
</dbReference>
<dbReference type="Pfam" id="PF10395">
    <property type="entry name" value="Utp8_b_propeller"/>
    <property type="match status" value="1"/>
</dbReference>
<feature type="region of interest" description="Disordered" evidence="1">
    <location>
        <begin position="881"/>
        <end position="901"/>
    </location>
</feature>
<feature type="domain" description="Utp8 beta-propeller" evidence="2">
    <location>
        <begin position="6"/>
        <end position="205"/>
    </location>
</feature>
<sequence length="920" mass="100330">MSSETQMGAPFTLASLPRPGSTTAGRTLAAGVHSIGGSRKRKRAEVAVSVDGEGIFIYSLQNPQLLTSYALPPQTSFATPSYSLYRKSSKHSSVRTTYAATTEPGAGGKKQVICFVEEGRKDGTSDTTKTDYTLPNSGDEIVSLESIPQYGDADKTGSHDLLIVLASGRVLCLSSDLQTLRWESELAVADQERGKIEYFALTTAKAATGGLLRGRQDIAAILNPSLDENSELLAITPVIGAIIQLPNGRRVLSLSHIQPRSADLISARTQPMKHLITWDIPAPPESEELDTAQGRYYLHASSGVLHQLAGTRLLSYDFTGTVPKLYSNLKVPSANVSSFLRIAPQLLLVSTDQSVSIYDVKYASLQSSRTFGETTAQDTESKKRKHPDQDSSSKPNSIPNLVAYFTESGLAVALSDQQLLGIQLADGVARKRLRGNDTLLIDAVAKGVVRHTKQTAHKQDWETRIPKLDKYALKGRVGDFEKTFAGYLGIEVSPSRTTKTNEPLPNGTTPLTNVTVEEASEDEGLQQWNLTQAPSDSQRLRFRHCAIYALRKIFQSVPSQASQAHLRIEFFPPNVFQWLLQSGFVTKETIYHALSEDAVTAMPPIADGEIVNALVQYDPELHLLSAVLNYTHFLPVGEVVQAVRVLIQSLDDQSTDEDSPKLLTNGVEPPTNDMDVEMDSELDAATQDVDRALSMLKDGLAIRSHSLRPALIRLHTFPAPVIASTLRSMLHRRELESLIRLLHGELRNGGWSSSYNFLDPEEDRPEDQAVAIIASLLGCALDAIGAGAFLTSLSASTSASEDSSEDLIEDLVHDTSEALNGFWEASFIRGLLSEFLRYAGNFEKSNKPSTETLQKQGKPFAADLAAGDALPMLPLGGKVDLGVERKKPGKGGRKEERSKREMGMLISKRVPKYSLERVVV</sequence>
<protein>
    <recommendedName>
        <fullName evidence="2">Utp8 beta-propeller domain-containing protein</fullName>
    </recommendedName>
</protein>
<name>A0A6A6UZR1_9PLEO</name>
<dbReference type="AlphaFoldDB" id="A0A6A6UZR1"/>
<evidence type="ECO:0000313" key="3">
    <source>
        <dbReference type="EMBL" id="KAF2743233.1"/>
    </source>
</evidence>
<evidence type="ECO:0000259" key="2">
    <source>
        <dbReference type="Pfam" id="PF10395"/>
    </source>
</evidence>
<organism evidence="3 4">
    <name type="scientific">Sporormia fimetaria CBS 119925</name>
    <dbReference type="NCBI Taxonomy" id="1340428"/>
    <lineage>
        <taxon>Eukaryota</taxon>
        <taxon>Fungi</taxon>
        <taxon>Dikarya</taxon>
        <taxon>Ascomycota</taxon>
        <taxon>Pezizomycotina</taxon>
        <taxon>Dothideomycetes</taxon>
        <taxon>Pleosporomycetidae</taxon>
        <taxon>Pleosporales</taxon>
        <taxon>Sporormiaceae</taxon>
        <taxon>Sporormia</taxon>
    </lineage>
</organism>
<feature type="region of interest" description="Disordered" evidence="1">
    <location>
        <begin position="1"/>
        <end position="24"/>
    </location>
</feature>
<reference evidence="3" key="1">
    <citation type="journal article" date="2020" name="Stud. Mycol.">
        <title>101 Dothideomycetes genomes: a test case for predicting lifestyles and emergence of pathogens.</title>
        <authorList>
            <person name="Haridas S."/>
            <person name="Albert R."/>
            <person name="Binder M."/>
            <person name="Bloem J."/>
            <person name="Labutti K."/>
            <person name="Salamov A."/>
            <person name="Andreopoulos B."/>
            <person name="Baker S."/>
            <person name="Barry K."/>
            <person name="Bills G."/>
            <person name="Bluhm B."/>
            <person name="Cannon C."/>
            <person name="Castanera R."/>
            <person name="Culley D."/>
            <person name="Daum C."/>
            <person name="Ezra D."/>
            <person name="Gonzalez J."/>
            <person name="Henrissat B."/>
            <person name="Kuo A."/>
            <person name="Liang C."/>
            <person name="Lipzen A."/>
            <person name="Lutzoni F."/>
            <person name="Magnuson J."/>
            <person name="Mondo S."/>
            <person name="Nolan M."/>
            <person name="Ohm R."/>
            <person name="Pangilinan J."/>
            <person name="Park H.-J."/>
            <person name="Ramirez L."/>
            <person name="Alfaro M."/>
            <person name="Sun H."/>
            <person name="Tritt A."/>
            <person name="Yoshinaga Y."/>
            <person name="Zwiers L.-H."/>
            <person name="Turgeon B."/>
            <person name="Goodwin S."/>
            <person name="Spatafora J."/>
            <person name="Crous P."/>
            <person name="Grigoriev I."/>
        </authorList>
    </citation>
    <scope>NUCLEOTIDE SEQUENCE</scope>
    <source>
        <strain evidence="3">CBS 119925</strain>
    </source>
</reference>
<dbReference type="OrthoDB" id="5330858at2759"/>
<gene>
    <name evidence="3" type="ORF">M011DRAFT_451756</name>
</gene>
<proteinExistence type="predicted"/>
<feature type="region of interest" description="Disordered" evidence="1">
    <location>
        <begin position="371"/>
        <end position="397"/>
    </location>
</feature>
<dbReference type="EMBL" id="MU006599">
    <property type="protein sequence ID" value="KAF2743233.1"/>
    <property type="molecule type" value="Genomic_DNA"/>
</dbReference>
<evidence type="ECO:0000256" key="1">
    <source>
        <dbReference type="SAM" id="MobiDB-lite"/>
    </source>
</evidence>
<accession>A0A6A6UZR1</accession>
<feature type="region of interest" description="Disordered" evidence="1">
    <location>
        <begin position="654"/>
        <end position="673"/>
    </location>
</feature>